<dbReference type="RefSeq" id="WP_168152678.1">
    <property type="nucleotide sequence ID" value="NZ_JAAWVT010000007.1"/>
</dbReference>
<gene>
    <name evidence="2" type="ORF">HED64_14220</name>
</gene>
<evidence type="ECO:0000313" key="2">
    <source>
        <dbReference type="EMBL" id="NKG21856.1"/>
    </source>
</evidence>
<evidence type="ECO:0000259" key="1">
    <source>
        <dbReference type="Pfam" id="PF13472"/>
    </source>
</evidence>
<keyword evidence="3" id="KW-1185">Reference proteome</keyword>
<sequence>MVQANAADIEEQSDPDVRVCFIGDSFVAGVGDARRLGWAGRLAARSHAQGHALTAYNLGIRRDTSADILRRFRAECTPRLPAGSHAGVVLSFGVNDTMFESGASRVAAEASVSHLRELLTQFGKSGWPVLMVGPPAVDDDAHSERVVVLDALLEAECARQSVPYVSVVSQMQVHDVWRREVREGDGAHP</sequence>
<dbReference type="EMBL" id="JAAWVT010000007">
    <property type="protein sequence ID" value="NKG21856.1"/>
    <property type="molecule type" value="Genomic_DNA"/>
</dbReference>
<dbReference type="Pfam" id="PF13472">
    <property type="entry name" value="Lipase_GDSL_2"/>
    <property type="match status" value="1"/>
</dbReference>
<proteinExistence type="predicted"/>
<dbReference type="Gene3D" id="3.40.50.1110">
    <property type="entry name" value="SGNH hydrolase"/>
    <property type="match status" value="1"/>
</dbReference>
<protein>
    <submittedName>
        <fullName evidence="2">G-D-S-L family lipolytic protein</fullName>
    </submittedName>
</protein>
<accession>A0ABX1G821</accession>
<dbReference type="SUPFAM" id="SSF52266">
    <property type="entry name" value="SGNH hydrolase"/>
    <property type="match status" value="1"/>
</dbReference>
<evidence type="ECO:0000313" key="3">
    <source>
        <dbReference type="Proteomes" id="UP000746595"/>
    </source>
</evidence>
<dbReference type="InterPro" id="IPR036514">
    <property type="entry name" value="SGNH_hydro_sf"/>
</dbReference>
<reference evidence="2 3" key="1">
    <citation type="submission" date="2020-04" db="EMBL/GenBank/DDBJ databases">
        <title>Paeniglutamicibacter sp. ANT13_2, a novel actinomycete isolated from sediment in Antarctica.</title>
        <authorList>
            <person name="Sakdapetsiri C."/>
            <person name="Pinyakong O."/>
        </authorList>
    </citation>
    <scope>NUCLEOTIDE SEQUENCE [LARGE SCALE GENOMIC DNA]</scope>
    <source>
        <strain evidence="2 3">ANT13_2</strain>
    </source>
</reference>
<organism evidence="2 3">
    <name type="scientific">Paeniglutamicibacter terrestris</name>
    <dbReference type="NCBI Taxonomy" id="2723403"/>
    <lineage>
        <taxon>Bacteria</taxon>
        <taxon>Bacillati</taxon>
        <taxon>Actinomycetota</taxon>
        <taxon>Actinomycetes</taxon>
        <taxon>Micrococcales</taxon>
        <taxon>Micrococcaceae</taxon>
        <taxon>Paeniglutamicibacter</taxon>
    </lineage>
</organism>
<comment type="caution">
    <text evidence="2">The sequence shown here is derived from an EMBL/GenBank/DDBJ whole genome shotgun (WGS) entry which is preliminary data.</text>
</comment>
<dbReference type="Proteomes" id="UP000746595">
    <property type="component" value="Unassembled WGS sequence"/>
</dbReference>
<name>A0ABX1G821_9MICC</name>
<feature type="domain" description="SGNH hydrolase-type esterase" evidence="1">
    <location>
        <begin position="21"/>
        <end position="189"/>
    </location>
</feature>
<dbReference type="InterPro" id="IPR013830">
    <property type="entry name" value="SGNH_hydro"/>
</dbReference>